<dbReference type="Proteomes" id="UP000199136">
    <property type="component" value="Unassembled WGS sequence"/>
</dbReference>
<keyword evidence="1 7" id="KW-1003">Cell membrane</keyword>
<comment type="similarity">
    <text evidence="7">Belongs to the transglycosylase MltG family.</text>
</comment>
<dbReference type="NCBIfam" id="TIGR00247">
    <property type="entry name" value="endolytic transglycosylase MltG"/>
    <property type="match status" value="1"/>
</dbReference>
<gene>
    <name evidence="7" type="primary">mltG</name>
    <name evidence="9" type="ORF">SAMN04488506_2160</name>
</gene>
<dbReference type="RefSeq" id="WP_177192566.1">
    <property type="nucleotide sequence ID" value="NZ_FOXW01000010.1"/>
</dbReference>
<dbReference type="GO" id="GO:0008932">
    <property type="term" value="F:lytic endotransglycosylase activity"/>
    <property type="evidence" value="ECO:0007669"/>
    <property type="project" value="UniProtKB-UniRule"/>
</dbReference>
<comment type="catalytic activity">
    <reaction evidence="7">
        <text>a peptidoglycan chain = a peptidoglycan chain with N-acetyl-1,6-anhydromuramyl-[peptide] at the reducing end + a peptidoglycan chain with N-acetylglucosamine at the non-reducing end.</text>
        <dbReference type="EC" id="4.2.2.29"/>
    </reaction>
</comment>
<dbReference type="GO" id="GO:0009252">
    <property type="term" value="P:peptidoglycan biosynthetic process"/>
    <property type="evidence" value="ECO:0007669"/>
    <property type="project" value="UniProtKB-UniRule"/>
</dbReference>
<evidence type="ECO:0000256" key="2">
    <source>
        <dbReference type="ARBA" id="ARBA00022692"/>
    </source>
</evidence>
<evidence type="ECO:0000256" key="4">
    <source>
        <dbReference type="ARBA" id="ARBA00023136"/>
    </source>
</evidence>
<evidence type="ECO:0000256" key="5">
    <source>
        <dbReference type="ARBA" id="ARBA00023239"/>
    </source>
</evidence>
<evidence type="ECO:0000256" key="3">
    <source>
        <dbReference type="ARBA" id="ARBA00022989"/>
    </source>
</evidence>
<dbReference type="AlphaFoldDB" id="A0A1I5YPR2"/>
<dbReference type="HAMAP" id="MF_02065">
    <property type="entry name" value="MltG"/>
    <property type="match status" value="1"/>
</dbReference>
<keyword evidence="6 7" id="KW-0961">Cell wall biogenesis/degradation</keyword>
<keyword evidence="10" id="KW-1185">Reference proteome</keyword>
<organism evidence="9 10">
    <name type="scientific">Desemzia incerta</name>
    <dbReference type="NCBI Taxonomy" id="82801"/>
    <lineage>
        <taxon>Bacteria</taxon>
        <taxon>Bacillati</taxon>
        <taxon>Bacillota</taxon>
        <taxon>Bacilli</taxon>
        <taxon>Lactobacillales</taxon>
        <taxon>Carnobacteriaceae</taxon>
        <taxon>Desemzia</taxon>
    </lineage>
</organism>
<dbReference type="STRING" id="82801.SAMN04488506_2160"/>
<comment type="subcellular location">
    <subcellularLocation>
        <location evidence="7">Cell membrane</location>
        <topology evidence="7">Single-pass membrane protein</topology>
    </subcellularLocation>
</comment>
<feature type="transmembrane region" description="Helical" evidence="7">
    <location>
        <begin position="32"/>
        <end position="55"/>
    </location>
</feature>
<keyword evidence="4 7" id="KW-0472">Membrane</keyword>
<name>A0A1I5YPR2_9LACT</name>
<evidence type="ECO:0000313" key="9">
    <source>
        <dbReference type="EMBL" id="SFQ46035.1"/>
    </source>
</evidence>
<keyword evidence="2 7" id="KW-0812">Transmembrane</keyword>
<reference evidence="9 10" key="1">
    <citation type="submission" date="2016-10" db="EMBL/GenBank/DDBJ databases">
        <authorList>
            <person name="de Groot N.N."/>
        </authorList>
    </citation>
    <scope>NUCLEOTIDE SEQUENCE [LARGE SCALE GENOMIC DNA]</scope>
    <source>
        <strain evidence="9 10">DSM 20581</strain>
    </source>
</reference>
<evidence type="ECO:0000256" key="8">
    <source>
        <dbReference type="SAM" id="MobiDB-lite"/>
    </source>
</evidence>
<dbReference type="PANTHER" id="PTHR30518:SF2">
    <property type="entry name" value="ENDOLYTIC MUREIN TRANSGLYCOSYLASE"/>
    <property type="match status" value="1"/>
</dbReference>
<comment type="function">
    <text evidence="7">Functions as a peptidoglycan terminase that cleaves nascent peptidoglycan strands endolytically to terminate their elongation.</text>
</comment>
<protein>
    <recommendedName>
        <fullName evidence="7">Endolytic murein transglycosylase</fullName>
        <ecNumber evidence="7">4.2.2.29</ecNumber>
    </recommendedName>
    <alternativeName>
        <fullName evidence="7">Peptidoglycan lytic transglycosylase</fullName>
    </alternativeName>
    <alternativeName>
        <fullName evidence="7">Peptidoglycan polymerization terminase</fullName>
    </alternativeName>
</protein>
<dbReference type="PANTHER" id="PTHR30518">
    <property type="entry name" value="ENDOLYTIC MUREIN TRANSGLYCOSYLASE"/>
    <property type="match status" value="1"/>
</dbReference>
<evidence type="ECO:0000256" key="1">
    <source>
        <dbReference type="ARBA" id="ARBA00022475"/>
    </source>
</evidence>
<feature type="region of interest" description="Disordered" evidence="8">
    <location>
        <begin position="1"/>
        <end position="20"/>
    </location>
</feature>
<feature type="site" description="Important for catalytic activity" evidence="7">
    <location>
        <position position="265"/>
    </location>
</feature>
<keyword evidence="3 7" id="KW-1133">Transmembrane helix</keyword>
<dbReference type="Pfam" id="PF02618">
    <property type="entry name" value="YceG"/>
    <property type="match status" value="1"/>
</dbReference>
<sequence length="381" mass="43171">MSEKNKKEINQQSYPNGKLDTDQKEKSVVAKIVWSIIAILLVLIVVFGVSAYNFYTSSIEPLDPKSTEEIQVEIPSGSSSADIARILEENNVIKSASVFNLYTRFNNESNFRAGYYVFTPAMDVDEVIDSLQAGGTDLPVDALERVTIPEGSTMTQIAAIVEAKTAYTSDEFMSLIEDEAFQKQLVEKYPQLLTDVSQMEDVRFMLEGYLFPATYEVHEEMSLEEIVDAMVGKMDTVLQKYYAQIEESSQSVHEILTIASLVEKEGSDYEDRRKIADVFYNRIELGMPLQTDISVLYSLDTHKERVSHDDLEVVSPYNLYQNTGIGPGPFNSPSEESISATIDPAETDYLYFLADIDTQIVYFAETYQQHLEYKREYVDTK</sequence>
<dbReference type="GO" id="GO:0071555">
    <property type="term" value="P:cell wall organization"/>
    <property type="evidence" value="ECO:0007669"/>
    <property type="project" value="UniProtKB-KW"/>
</dbReference>
<dbReference type="CDD" id="cd08010">
    <property type="entry name" value="MltG_like"/>
    <property type="match status" value="1"/>
</dbReference>
<evidence type="ECO:0000256" key="7">
    <source>
        <dbReference type="HAMAP-Rule" id="MF_02065"/>
    </source>
</evidence>
<evidence type="ECO:0000313" key="10">
    <source>
        <dbReference type="Proteomes" id="UP000199136"/>
    </source>
</evidence>
<dbReference type="EMBL" id="FOXW01000010">
    <property type="protein sequence ID" value="SFQ46035.1"/>
    <property type="molecule type" value="Genomic_DNA"/>
</dbReference>
<accession>A0A1I5YPR2</accession>
<dbReference type="InterPro" id="IPR003770">
    <property type="entry name" value="MLTG-like"/>
</dbReference>
<proteinExistence type="inferred from homology"/>
<dbReference type="EC" id="4.2.2.29" evidence="7"/>
<keyword evidence="5 7" id="KW-0456">Lyase</keyword>
<dbReference type="GO" id="GO:0005886">
    <property type="term" value="C:plasma membrane"/>
    <property type="evidence" value="ECO:0007669"/>
    <property type="project" value="UniProtKB-SubCell"/>
</dbReference>
<dbReference type="Gene3D" id="3.30.1490.480">
    <property type="entry name" value="Endolytic murein transglycosylase"/>
    <property type="match status" value="2"/>
</dbReference>
<evidence type="ECO:0000256" key="6">
    <source>
        <dbReference type="ARBA" id="ARBA00023316"/>
    </source>
</evidence>